<gene>
    <name evidence="4" type="primary">dprA</name>
    <name evidence="4" type="ORF">ENS29_06050</name>
</gene>
<sequence length="373" mass="40156">MDRLIPWMLLKDVPGIGCLLAKRLLERFGSPEGIFAAADRDLLAVEGISSKLLEALRGARVTDKIRREIDRTRDLGIRLVPLSDPDYPALLREIPDPPLILYCKGNPRNLAPAVAVVGSRNATSYGVTTTRHMAVDLVRCGVVIVSGLARGIDTAAHEGALMGGGRTAAVLGSGLERIYPAENRRLFDRIVEQGCVFSEFCLDAEPDGFHFPMRNRIISGLCLGTLVVEASKHSGSLITARLALEQNREVFAVPGNIHSFKSTGTHTLIKSGAKLVEHVGDILEELRIGVPAASGFGAAWPIDGPLADLDPEEAHVAAHLSVYPMVMDELVRRTKLSAGKLAAVLMRLEIKGVCRKAPGNQYALCPSEQGTIP</sequence>
<comment type="similarity">
    <text evidence="1">Belongs to the DprA/Smf family.</text>
</comment>
<evidence type="ECO:0000259" key="2">
    <source>
        <dbReference type="Pfam" id="PF02481"/>
    </source>
</evidence>
<dbReference type="SUPFAM" id="SSF47781">
    <property type="entry name" value="RuvA domain 2-like"/>
    <property type="match status" value="1"/>
</dbReference>
<evidence type="ECO:0000256" key="1">
    <source>
        <dbReference type="ARBA" id="ARBA00006525"/>
    </source>
</evidence>
<dbReference type="EMBL" id="DSUH01000137">
    <property type="protein sequence ID" value="HGU32401.1"/>
    <property type="molecule type" value="Genomic_DNA"/>
</dbReference>
<dbReference type="NCBIfam" id="TIGR00732">
    <property type="entry name" value="dprA"/>
    <property type="match status" value="1"/>
</dbReference>
<dbReference type="InterPro" id="IPR003488">
    <property type="entry name" value="DprA"/>
</dbReference>
<accession>A0A7C4MMT9</accession>
<dbReference type="Gene3D" id="1.10.10.10">
    <property type="entry name" value="Winged helix-like DNA-binding domain superfamily/Winged helix DNA-binding domain"/>
    <property type="match status" value="1"/>
</dbReference>
<organism evidence="4">
    <name type="scientific">Desulfatirhabdium butyrativorans</name>
    <dbReference type="NCBI Taxonomy" id="340467"/>
    <lineage>
        <taxon>Bacteria</taxon>
        <taxon>Pseudomonadati</taxon>
        <taxon>Thermodesulfobacteriota</taxon>
        <taxon>Desulfobacteria</taxon>
        <taxon>Desulfobacterales</taxon>
        <taxon>Desulfatirhabdiaceae</taxon>
        <taxon>Desulfatirhabdium</taxon>
    </lineage>
</organism>
<dbReference type="InterPro" id="IPR057666">
    <property type="entry name" value="DrpA_SLOG"/>
</dbReference>
<name>A0A7C4MMT9_9BACT</name>
<feature type="domain" description="DprA winged helix" evidence="3">
    <location>
        <begin position="305"/>
        <end position="360"/>
    </location>
</feature>
<dbReference type="InterPro" id="IPR010994">
    <property type="entry name" value="RuvA_2-like"/>
</dbReference>
<dbReference type="InterPro" id="IPR041614">
    <property type="entry name" value="DprA_WH"/>
</dbReference>
<dbReference type="Pfam" id="PF02481">
    <property type="entry name" value="DNA_processg_A"/>
    <property type="match status" value="1"/>
</dbReference>
<evidence type="ECO:0000313" key="4">
    <source>
        <dbReference type="EMBL" id="HGU32401.1"/>
    </source>
</evidence>
<dbReference type="PANTHER" id="PTHR43022">
    <property type="entry name" value="PROTEIN SMF"/>
    <property type="match status" value="1"/>
</dbReference>
<comment type="caution">
    <text evidence="4">The sequence shown here is derived from an EMBL/GenBank/DDBJ whole genome shotgun (WGS) entry which is preliminary data.</text>
</comment>
<dbReference type="GO" id="GO:0009294">
    <property type="term" value="P:DNA-mediated transformation"/>
    <property type="evidence" value="ECO:0007669"/>
    <property type="project" value="InterPro"/>
</dbReference>
<dbReference type="Pfam" id="PF14520">
    <property type="entry name" value="HHH_5"/>
    <property type="match status" value="1"/>
</dbReference>
<dbReference type="Gene3D" id="3.40.50.450">
    <property type="match status" value="1"/>
</dbReference>
<dbReference type="Pfam" id="PF17782">
    <property type="entry name" value="WHD_DprA"/>
    <property type="match status" value="1"/>
</dbReference>
<evidence type="ECO:0000259" key="3">
    <source>
        <dbReference type="Pfam" id="PF17782"/>
    </source>
</evidence>
<protein>
    <submittedName>
        <fullName evidence="4">DNA-protecting protein DprA</fullName>
    </submittedName>
</protein>
<dbReference type="AlphaFoldDB" id="A0A7C4MMT9"/>
<feature type="domain" description="Smf/DprA SLOG" evidence="2">
    <location>
        <begin position="80"/>
        <end position="286"/>
    </location>
</feature>
<dbReference type="SUPFAM" id="SSF102405">
    <property type="entry name" value="MCP/YpsA-like"/>
    <property type="match status" value="1"/>
</dbReference>
<proteinExistence type="inferred from homology"/>
<reference evidence="4" key="1">
    <citation type="journal article" date="2020" name="mSystems">
        <title>Genome- and Community-Level Interaction Insights into Carbon Utilization and Element Cycling Functions of Hydrothermarchaeota in Hydrothermal Sediment.</title>
        <authorList>
            <person name="Zhou Z."/>
            <person name="Liu Y."/>
            <person name="Xu W."/>
            <person name="Pan J."/>
            <person name="Luo Z.H."/>
            <person name="Li M."/>
        </authorList>
    </citation>
    <scope>NUCLEOTIDE SEQUENCE [LARGE SCALE GENOMIC DNA]</scope>
    <source>
        <strain evidence="4">SpSt-477</strain>
    </source>
</reference>
<dbReference type="PANTHER" id="PTHR43022:SF1">
    <property type="entry name" value="PROTEIN SMF"/>
    <property type="match status" value="1"/>
</dbReference>
<dbReference type="InterPro" id="IPR036388">
    <property type="entry name" value="WH-like_DNA-bd_sf"/>
</dbReference>